<comment type="similarity">
    <text evidence="1">Belongs to the class I-like SAM-binding methyltransferase superfamily. RNA methyltransferase RlmE family.</text>
</comment>
<organism evidence="8 9">
    <name type="scientific">Helicostylum pulchrum</name>
    <dbReference type="NCBI Taxonomy" id="562976"/>
    <lineage>
        <taxon>Eukaryota</taxon>
        <taxon>Fungi</taxon>
        <taxon>Fungi incertae sedis</taxon>
        <taxon>Mucoromycota</taxon>
        <taxon>Mucoromycotina</taxon>
        <taxon>Mucoromycetes</taxon>
        <taxon>Mucorales</taxon>
        <taxon>Mucorineae</taxon>
        <taxon>Mucoraceae</taxon>
        <taxon>Helicostylum</taxon>
    </lineage>
</organism>
<proteinExistence type="inferred from homology"/>
<evidence type="ECO:0000313" key="9">
    <source>
        <dbReference type="Proteomes" id="UP001476247"/>
    </source>
</evidence>
<dbReference type="InterPro" id="IPR015507">
    <property type="entry name" value="rRNA-MeTfrase_E"/>
</dbReference>
<evidence type="ECO:0000256" key="5">
    <source>
        <dbReference type="ARBA" id="ARBA00022691"/>
    </source>
</evidence>
<dbReference type="PIRSF" id="PIRSF005461">
    <property type="entry name" value="23S_rRNA_mtase"/>
    <property type="match status" value="1"/>
</dbReference>
<dbReference type="Pfam" id="PF01728">
    <property type="entry name" value="FtsJ"/>
    <property type="match status" value="1"/>
</dbReference>
<keyword evidence="9" id="KW-1185">Reference proteome</keyword>
<dbReference type="InterPro" id="IPR050082">
    <property type="entry name" value="RNA_methyltr_RlmE"/>
</dbReference>
<protein>
    <recommendedName>
        <fullName evidence="6">rRNA methyltransferase 2, mitochondrial</fullName>
    </recommendedName>
</protein>
<reference evidence="8 9" key="1">
    <citation type="submission" date="2024-04" db="EMBL/GenBank/DDBJ databases">
        <title>genome sequences of Mucor flavus KT1a and Helicostylum pulchrum KT1b strains isolation_sourced from the surface of a dry-aged beef.</title>
        <authorList>
            <person name="Toyotome T."/>
            <person name="Hosono M."/>
            <person name="Torimaru M."/>
            <person name="Fukuda K."/>
            <person name="Mikami N."/>
        </authorList>
    </citation>
    <scope>NUCLEOTIDE SEQUENCE [LARGE SCALE GENOMIC DNA]</scope>
    <source>
        <strain evidence="8 9">KT1b</strain>
    </source>
</reference>
<dbReference type="EMBL" id="BAABUJ010000018">
    <property type="protein sequence ID" value="GAA5801290.1"/>
    <property type="molecule type" value="Genomic_DNA"/>
</dbReference>
<dbReference type="HAMAP" id="MF_01547">
    <property type="entry name" value="RNA_methyltr_E"/>
    <property type="match status" value="1"/>
</dbReference>
<gene>
    <name evidence="8" type="ORF">HPULCUR_006736</name>
</gene>
<name>A0ABP9Y412_9FUNG</name>
<comment type="caution">
    <text evidence="8">The sequence shown here is derived from an EMBL/GenBank/DDBJ whole genome shotgun (WGS) entry which is preliminary data.</text>
</comment>
<keyword evidence="2" id="KW-0698">rRNA processing</keyword>
<evidence type="ECO:0000256" key="1">
    <source>
        <dbReference type="ARBA" id="ARBA00009258"/>
    </source>
</evidence>
<keyword evidence="3" id="KW-0489">Methyltransferase</keyword>
<evidence type="ECO:0000256" key="4">
    <source>
        <dbReference type="ARBA" id="ARBA00022679"/>
    </source>
</evidence>
<dbReference type="PANTHER" id="PTHR10920">
    <property type="entry name" value="RIBOSOMAL RNA METHYLTRANSFERASE"/>
    <property type="match status" value="1"/>
</dbReference>
<dbReference type="PANTHER" id="PTHR10920:SF18">
    <property type="entry name" value="RRNA METHYLTRANSFERASE 2, MITOCHONDRIAL"/>
    <property type="match status" value="1"/>
</dbReference>
<sequence>MIFFRLYSTSSKQWMSRQAKDPYCKLAKSNQYRARSAFKLLQINQKYRLIRRSDVVVDCGAAPGGWTQVAAELTSEKGLVIGVDLLPVDPVPNAHLIKGNFMRINTQNAIRDILDGRQVDLVCSDMAPSFSGNHTADHARSMELCESALTFAQKVLQPGGSFVAKFLMGGTEFEFKRKLKTMFAKVKTEKPDASRKQSTEGFFVALGYKPTKKVEAVVEAVVPDESP</sequence>
<evidence type="ECO:0000259" key="7">
    <source>
        <dbReference type="Pfam" id="PF01728"/>
    </source>
</evidence>
<dbReference type="Proteomes" id="UP001476247">
    <property type="component" value="Unassembled WGS sequence"/>
</dbReference>
<dbReference type="SUPFAM" id="SSF53335">
    <property type="entry name" value="S-adenosyl-L-methionine-dependent methyltransferases"/>
    <property type="match status" value="1"/>
</dbReference>
<accession>A0ABP9Y412</accession>
<keyword evidence="4" id="KW-0808">Transferase</keyword>
<evidence type="ECO:0000256" key="3">
    <source>
        <dbReference type="ARBA" id="ARBA00022603"/>
    </source>
</evidence>
<evidence type="ECO:0000313" key="8">
    <source>
        <dbReference type="EMBL" id="GAA5801290.1"/>
    </source>
</evidence>
<evidence type="ECO:0000256" key="6">
    <source>
        <dbReference type="ARBA" id="ARBA00041184"/>
    </source>
</evidence>
<feature type="domain" description="Ribosomal RNA methyltransferase FtsJ" evidence="7">
    <location>
        <begin position="32"/>
        <end position="208"/>
    </location>
</feature>
<dbReference type="InterPro" id="IPR002877">
    <property type="entry name" value="RNA_MeTrfase_FtsJ_dom"/>
</dbReference>
<evidence type="ECO:0000256" key="2">
    <source>
        <dbReference type="ARBA" id="ARBA00022552"/>
    </source>
</evidence>
<dbReference type="Gene3D" id="3.40.50.150">
    <property type="entry name" value="Vaccinia Virus protein VP39"/>
    <property type="match status" value="1"/>
</dbReference>
<keyword evidence="5" id="KW-0949">S-adenosyl-L-methionine</keyword>
<dbReference type="InterPro" id="IPR029063">
    <property type="entry name" value="SAM-dependent_MTases_sf"/>
</dbReference>